<feature type="coiled-coil region" evidence="4">
    <location>
        <begin position="653"/>
        <end position="688"/>
    </location>
</feature>
<reference evidence="6 7" key="1">
    <citation type="submission" date="2018-11" db="EMBL/GenBank/DDBJ databases">
        <title>Whole genome sequencing of an environmental sample.</title>
        <authorList>
            <person name="Sarangi A.N."/>
            <person name="Singh D."/>
            <person name="Tripathy S."/>
        </authorList>
    </citation>
    <scope>NUCLEOTIDE SEQUENCE [LARGE SCALE GENOMIC DNA]</scope>
    <source>
        <strain evidence="6 7">Lakshadweep</strain>
    </source>
</reference>
<dbReference type="SUPFAM" id="SSF52200">
    <property type="entry name" value="Toll/Interleukin receptor TIR domain"/>
    <property type="match status" value="3"/>
</dbReference>
<evidence type="ECO:0000313" key="6">
    <source>
        <dbReference type="EMBL" id="RZM74714.1"/>
    </source>
</evidence>
<dbReference type="CDD" id="cd00200">
    <property type="entry name" value="WD40"/>
    <property type="match status" value="2"/>
</dbReference>
<feature type="repeat" description="WD" evidence="3">
    <location>
        <begin position="1279"/>
        <end position="1313"/>
    </location>
</feature>
<dbReference type="SMART" id="SM00320">
    <property type="entry name" value="WD40"/>
    <property type="match status" value="14"/>
</dbReference>
<feature type="repeat" description="WD" evidence="3">
    <location>
        <begin position="909"/>
        <end position="941"/>
    </location>
</feature>
<sequence>MPEASSTRSVHIMNPLQDVFISYGRADSKQFAKRLNDRLVAEGLEVWFDFDDIPLGVDYQKQIDDGIEKADNFLFIISPHAINSPYCRLEVELALQRGKRIIPVLHVEAIDRELWQQRYPTGTDAEWDEYTAAGKHASFPNMPPEIGKINWVYMREDLDDFEASFQGLLAIFARDRDYVHHHTMLLQAALTWEAHQRQTPFLLTSEQRSQAESWLHQRFSDRQPPCEPTVLHCEYITASIKQAQGGMTAAFLSYADEDKAVTEQVRQLLMREGLTVWTNYTDLTTGEDFQSAIDRGIEATDTLVLVVSPAAIASAYCYHEVQYALSLHKRIVPLLYQPVAGEPLVEDWAAIQSLQYIDVTHWSAATPVPQRDEPAVSQLLNILQTDAGYYQRHKVALTQALKWDRQSRPPGLLLRGNTLRQFEGWLAVAQERSQSPALSLQTEFIEASRNQPEDLTLDVFLAYADEDVEFAAQLNAALQNQGKSTWFDEESIDAAADYQAELNEGIEQADNIVFIVSPAAIALTSCLKSLSYAASLDKRIIPVQLQPVEVTSLPPAIQALKAIDFQTYRSDFYEKYSELVRTLDRDRDHIRGHTKWLNRSLEWEAEGRPNDMLLRGNELAVAEGWLQQAIALHKLPVPSALQKTFCQESRAVVAAAEQAEKERQEKILRLQQERAQEAEARLSAEQRSARVQKFFLGAVSVGFAIACGLSFSTWRQYHRSLINELVATTKSSAALFASNRKLQAIVEAIRAQNQLSQLRGEHPDLAAAADEVLQQAIYGVRATNQLVGHEDWVVATAFSPNGQQLASGDKAGVIKIWQADGKLLHTLAAHDRGVWGLAFSPDEQHLVSGGADHQVRIWDTDGTLVRTLSGHEDIVAGVAYSPDGRVIASVSVDQTLRLWTAAGEPMGVFDQNKGYVVSVAFSPDSRQVAATTTDGLVTIWNRTGEKVAVLKGHTGPVWNVAFSPDGQTIASVGADGTIKLWSLDGTLIKTMEGHRDDVEGIAFSPDGQYIVSGGADHTVRLWRRDGTPIAIFRGHEDWVWSVSMSPDGQTIASGGGDNLVTLWRLSDLFTTLEGHSTEVWDVAMSPNNQLIASAVGDGTVWLWERDGSLRQQIKAHTSGIEQVAFSPDSQAIATASWDTTIKLWDLAGNLQQTFEGHDNWVLGVRFSPDGQLLASCSEDGTVRIWQRTGESVAVMGVGENYGAADGLSFSPDGQFIAVAFEDHVVRIWDRAGNLVQELIGHEGPVYSTAFSPDGQMLASAGADRTIRLWNRDGELLQTLTGHEDWVWRVAFSPDGQTLASGGNDRTVRLWSVDGMLLKTFRGHQAAVEGIQFSPDGQTLASASWDTRVILWNLEEAGDIDPLTYGCDWIRGYLAHSADVDDQDRTLCDRAAP</sequence>
<feature type="repeat" description="WD" evidence="3">
    <location>
        <begin position="786"/>
        <end position="818"/>
    </location>
</feature>
<dbReference type="InterPro" id="IPR015943">
    <property type="entry name" value="WD40/YVTN_repeat-like_dom_sf"/>
</dbReference>
<feature type="repeat" description="WD" evidence="3">
    <location>
        <begin position="1320"/>
        <end position="1361"/>
    </location>
</feature>
<dbReference type="Proteomes" id="UP000292459">
    <property type="component" value="Unassembled WGS sequence"/>
</dbReference>
<feature type="repeat" description="WD" evidence="3">
    <location>
        <begin position="827"/>
        <end position="859"/>
    </location>
</feature>
<name>A0A4Q7E0H7_9CYAN</name>
<dbReference type="OrthoDB" id="434800at2"/>
<dbReference type="EMBL" id="QVFV01000012">
    <property type="protein sequence ID" value="RZM74714.1"/>
    <property type="molecule type" value="Genomic_DNA"/>
</dbReference>
<dbReference type="Pfam" id="PF13676">
    <property type="entry name" value="TIR_2"/>
    <property type="match status" value="3"/>
</dbReference>
<dbReference type="PROSITE" id="PS50104">
    <property type="entry name" value="TIR"/>
    <property type="match status" value="3"/>
</dbReference>
<feature type="repeat" description="WD" evidence="3">
    <location>
        <begin position="1238"/>
        <end position="1270"/>
    </location>
</feature>
<keyword evidence="7" id="KW-1185">Reference proteome</keyword>
<evidence type="ECO:0000256" key="3">
    <source>
        <dbReference type="PROSITE-ProRule" id="PRU00221"/>
    </source>
</evidence>
<evidence type="ECO:0000256" key="2">
    <source>
        <dbReference type="ARBA" id="ARBA00022737"/>
    </source>
</evidence>
<dbReference type="PANTHER" id="PTHR19848">
    <property type="entry name" value="WD40 REPEAT PROTEIN"/>
    <property type="match status" value="1"/>
</dbReference>
<comment type="caution">
    <text evidence="6">The sequence shown here is derived from an EMBL/GenBank/DDBJ whole genome shotgun (WGS) entry which is preliminary data.</text>
</comment>
<dbReference type="InterPro" id="IPR035897">
    <property type="entry name" value="Toll_tir_struct_dom_sf"/>
</dbReference>
<dbReference type="Gene3D" id="3.40.50.10140">
    <property type="entry name" value="Toll/interleukin-1 receptor homology (TIR) domain"/>
    <property type="match status" value="3"/>
</dbReference>
<feature type="repeat" description="WD" evidence="3">
    <location>
        <begin position="1072"/>
        <end position="1104"/>
    </location>
</feature>
<feature type="domain" description="TIR" evidence="5">
    <location>
        <begin position="15"/>
        <end position="134"/>
    </location>
</feature>
<keyword evidence="1 3" id="KW-0853">WD repeat</keyword>
<feature type="repeat" description="WD" evidence="3">
    <location>
        <begin position="1032"/>
        <end position="1066"/>
    </location>
</feature>
<evidence type="ECO:0000313" key="7">
    <source>
        <dbReference type="Proteomes" id="UP000292459"/>
    </source>
</evidence>
<dbReference type="Gene3D" id="2.130.10.10">
    <property type="entry name" value="YVTN repeat-like/Quinoprotein amine dehydrogenase"/>
    <property type="match status" value="3"/>
</dbReference>
<evidence type="ECO:0000256" key="4">
    <source>
        <dbReference type="SAM" id="Coils"/>
    </source>
</evidence>
<dbReference type="GO" id="GO:0007165">
    <property type="term" value="P:signal transduction"/>
    <property type="evidence" value="ECO:0007669"/>
    <property type="project" value="InterPro"/>
</dbReference>
<accession>A0A4Q7E0H7</accession>
<dbReference type="InterPro" id="IPR000157">
    <property type="entry name" value="TIR_dom"/>
</dbReference>
<dbReference type="PROSITE" id="PS00678">
    <property type="entry name" value="WD_REPEATS_1"/>
    <property type="match status" value="2"/>
</dbReference>
<dbReference type="PROSITE" id="PS50082">
    <property type="entry name" value="WD_REPEATS_2"/>
    <property type="match status" value="14"/>
</dbReference>
<dbReference type="InterPro" id="IPR001680">
    <property type="entry name" value="WD40_rpt"/>
</dbReference>
<organism evidence="6 7">
    <name type="scientific">Leptolyngbya iicbica LK</name>
    <dbReference type="NCBI Taxonomy" id="2294035"/>
    <lineage>
        <taxon>Bacteria</taxon>
        <taxon>Bacillati</taxon>
        <taxon>Cyanobacteriota</taxon>
        <taxon>Cyanophyceae</taxon>
        <taxon>Leptolyngbyales</taxon>
        <taxon>Leptolyngbyaceae</taxon>
        <taxon>Leptolyngbya group</taxon>
        <taxon>Leptolyngbya</taxon>
        <taxon>Leptolyngbya iicbica</taxon>
    </lineage>
</organism>
<protein>
    <submittedName>
        <fullName evidence="6">TIR domain-containing protein</fullName>
    </submittedName>
</protein>
<feature type="repeat" description="WD" evidence="3">
    <location>
        <begin position="991"/>
        <end position="1022"/>
    </location>
</feature>
<feature type="repeat" description="WD" evidence="3">
    <location>
        <begin position="1197"/>
        <end position="1229"/>
    </location>
</feature>
<feature type="repeat" description="WD" evidence="3">
    <location>
        <begin position="1154"/>
        <end position="1186"/>
    </location>
</feature>
<dbReference type="SMART" id="SM00255">
    <property type="entry name" value="TIR"/>
    <property type="match status" value="3"/>
</dbReference>
<dbReference type="InterPro" id="IPR020472">
    <property type="entry name" value="WD40_PAC1"/>
</dbReference>
<dbReference type="Pfam" id="PF00400">
    <property type="entry name" value="WD40"/>
    <property type="match status" value="14"/>
</dbReference>
<keyword evidence="2" id="KW-0677">Repeat</keyword>
<feature type="repeat" description="WD" evidence="3">
    <location>
        <begin position="950"/>
        <end position="984"/>
    </location>
</feature>
<evidence type="ECO:0000259" key="5">
    <source>
        <dbReference type="PROSITE" id="PS50104"/>
    </source>
</evidence>
<feature type="domain" description="TIR" evidence="5">
    <location>
        <begin position="455"/>
        <end position="580"/>
    </location>
</feature>
<proteinExistence type="predicted"/>
<dbReference type="PANTHER" id="PTHR19848:SF8">
    <property type="entry name" value="F-BOX AND WD REPEAT DOMAIN CONTAINING 7"/>
    <property type="match status" value="1"/>
</dbReference>
<feature type="repeat" description="WD" evidence="3">
    <location>
        <begin position="868"/>
        <end position="899"/>
    </location>
</feature>
<gene>
    <name evidence="6" type="ORF">DYY88_23245</name>
</gene>
<feature type="domain" description="TIR" evidence="5">
    <location>
        <begin position="246"/>
        <end position="380"/>
    </location>
</feature>
<keyword evidence="4" id="KW-0175">Coiled coil</keyword>
<dbReference type="RefSeq" id="WP_130199576.1">
    <property type="nucleotide sequence ID" value="NZ_QVFV01000012.1"/>
</dbReference>
<dbReference type="InterPro" id="IPR019775">
    <property type="entry name" value="WD40_repeat_CS"/>
</dbReference>
<feature type="repeat" description="WD" evidence="3">
    <location>
        <begin position="1113"/>
        <end position="1146"/>
    </location>
</feature>
<dbReference type="SUPFAM" id="SSF50978">
    <property type="entry name" value="WD40 repeat-like"/>
    <property type="match status" value="2"/>
</dbReference>
<evidence type="ECO:0000256" key="1">
    <source>
        <dbReference type="ARBA" id="ARBA00022574"/>
    </source>
</evidence>
<dbReference type="InterPro" id="IPR036322">
    <property type="entry name" value="WD40_repeat_dom_sf"/>
</dbReference>
<dbReference type="PRINTS" id="PR00320">
    <property type="entry name" value="GPROTEINBRPT"/>
</dbReference>
<dbReference type="PROSITE" id="PS50294">
    <property type="entry name" value="WD_REPEATS_REGION"/>
    <property type="match status" value="14"/>
</dbReference>